<dbReference type="STRING" id="1184151.AW736_16070"/>
<dbReference type="InterPro" id="IPR002869">
    <property type="entry name" value="Pyrv_flavodox_OxRed_cen"/>
</dbReference>
<comment type="caution">
    <text evidence="3">The sequence shown here is derived from an EMBL/GenBank/DDBJ whole genome shotgun (WGS) entry which is preliminary data.</text>
</comment>
<dbReference type="GO" id="GO:0016903">
    <property type="term" value="F:oxidoreductase activity, acting on the aldehyde or oxo group of donors"/>
    <property type="evidence" value="ECO:0007669"/>
    <property type="project" value="InterPro"/>
</dbReference>
<feature type="domain" description="Pyruvate/ketoisovalerate oxidoreductase catalytic" evidence="2">
    <location>
        <begin position="14"/>
        <end position="100"/>
    </location>
</feature>
<dbReference type="AlphaFoldDB" id="A0A178IF00"/>
<reference evidence="3 4" key="1">
    <citation type="submission" date="2016-01" db="EMBL/GenBank/DDBJ databases">
        <title>High potential of lignocellulose degradation of a new Verrucomicrobia species.</title>
        <authorList>
            <person name="Wang Y."/>
            <person name="Shi Y."/>
            <person name="Qiu Z."/>
            <person name="Liu S."/>
            <person name="Yang H."/>
        </authorList>
    </citation>
    <scope>NUCLEOTIDE SEQUENCE [LARGE SCALE GENOMIC DNA]</scope>
    <source>
        <strain evidence="3 4">TSB47</strain>
    </source>
</reference>
<feature type="domain" description="Pyruvate/ketoisovalerate oxidoreductase catalytic" evidence="2">
    <location>
        <begin position="104"/>
        <end position="156"/>
    </location>
</feature>
<evidence type="ECO:0000259" key="2">
    <source>
        <dbReference type="Pfam" id="PF01558"/>
    </source>
</evidence>
<name>A0A178IF00_9BACT</name>
<evidence type="ECO:0000313" key="3">
    <source>
        <dbReference type="EMBL" id="OAM88582.1"/>
    </source>
</evidence>
<dbReference type="SUPFAM" id="SSF53323">
    <property type="entry name" value="Pyruvate-ferredoxin oxidoreductase, PFOR, domain III"/>
    <property type="match status" value="1"/>
</dbReference>
<dbReference type="OrthoDB" id="9789125at2"/>
<evidence type="ECO:0000313" key="4">
    <source>
        <dbReference type="Proteomes" id="UP000078486"/>
    </source>
</evidence>
<dbReference type="PANTHER" id="PTHR43854">
    <property type="entry name" value="INDOLEPYRUVATE OXIDOREDUCTASE SUBUNIT IORB"/>
    <property type="match status" value="1"/>
</dbReference>
<protein>
    <recommendedName>
        <fullName evidence="2">Pyruvate/ketoisovalerate oxidoreductase catalytic domain-containing protein</fullName>
    </recommendedName>
</protein>
<organism evidence="3 4">
    <name type="scientific">Termitidicoccus mucosus</name>
    <dbReference type="NCBI Taxonomy" id="1184151"/>
    <lineage>
        <taxon>Bacteria</taxon>
        <taxon>Pseudomonadati</taxon>
        <taxon>Verrucomicrobiota</taxon>
        <taxon>Opitutia</taxon>
        <taxon>Opitutales</taxon>
        <taxon>Opitutaceae</taxon>
        <taxon>Termitidicoccus</taxon>
    </lineage>
</organism>
<accession>A0A178IF00</accession>
<dbReference type="EMBL" id="LRRQ01000126">
    <property type="protein sequence ID" value="OAM88582.1"/>
    <property type="molecule type" value="Genomic_DNA"/>
</dbReference>
<dbReference type="Pfam" id="PF01558">
    <property type="entry name" value="POR"/>
    <property type="match status" value="2"/>
</dbReference>
<keyword evidence="1" id="KW-0560">Oxidoreductase</keyword>
<dbReference type="PANTHER" id="PTHR43854:SF1">
    <property type="entry name" value="INDOLEPYRUVATE OXIDOREDUCTASE SUBUNIT IORB"/>
    <property type="match status" value="1"/>
</dbReference>
<dbReference type="Proteomes" id="UP000078486">
    <property type="component" value="Unassembled WGS sequence"/>
</dbReference>
<keyword evidence="4" id="KW-1185">Reference proteome</keyword>
<evidence type="ECO:0000256" key="1">
    <source>
        <dbReference type="ARBA" id="ARBA00023002"/>
    </source>
</evidence>
<dbReference type="InterPro" id="IPR052198">
    <property type="entry name" value="IorB_Oxidoreductase"/>
</dbReference>
<dbReference type="Gene3D" id="3.40.920.10">
    <property type="entry name" value="Pyruvate-ferredoxin oxidoreductase, PFOR, domain III"/>
    <property type="match status" value="1"/>
</dbReference>
<dbReference type="RefSeq" id="WP_068771317.1">
    <property type="nucleotide sequence ID" value="NZ_CP109796.1"/>
</dbReference>
<proteinExistence type="predicted"/>
<gene>
    <name evidence="3" type="ORF">AW736_16070</name>
</gene>
<dbReference type="InterPro" id="IPR019752">
    <property type="entry name" value="Pyrv/ketoisovalerate_OxRed_cat"/>
</dbReference>
<sequence>MKTQMVNVKIAGLGGMGVLTATRILAEVFFRRGLDVKKAEVHGMSQRGGSVCSDVRAGEKVFSPMIPAGGTDFLVLFQDDQLPLYEADCSPRTVILRASTLDQSALANKRALNSAMIGMLSREFADVPAEDWRAVIRDTFPAKLLDANLSAFELGRSHAR</sequence>